<dbReference type="PANTHER" id="PTHR46889:SF4">
    <property type="entry name" value="TRANSPOSASE INSO FOR INSERTION SEQUENCE ELEMENT IS911B-RELATED"/>
    <property type="match status" value="1"/>
</dbReference>
<reference evidence="4" key="1">
    <citation type="submission" date="2023-08" db="EMBL/GenBank/DDBJ databases">
        <title>Dental plaque isolates bound by oral lectin ZG16B.</title>
        <authorList>
            <person name="Ghosh S."/>
        </authorList>
    </citation>
    <scope>NUCLEOTIDE SEQUENCE</scope>
    <source>
        <strain evidence="4">DP3_5B</strain>
    </source>
</reference>
<dbReference type="Pfam" id="PF13333">
    <property type="entry name" value="rve_2"/>
    <property type="match status" value="1"/>
</dbReference>
<dbReference type="NCBIfam" id="NF033516">
    <property type="entry name" value="transpos_IS3"/>
    <property type="match status" value="1"/>
</dbReference>
<dbReference type="Pfam" id="PF00665">
    <property type="entry name" value="rve"/>
    <property type="match status" value="1"/>
</dbReference>
<dbReference type="InterPro" id="IPR050900">
    <property type="entry name" value="Transposase_IS3/IS150/IS904"/>
</dbReference>
<keyword evidence="2" id="KW-0175">Coiled coil</keyword>
<dbReference type="PANTHER" id="PTHR46889">
    <property type="entry name" value="TRANSPOSASE INSF FOR INSERTION SEQUENCE IS3B-RELATED"/>
    <property type="match status" value="1"/>
</dbReference>
<dbReference type="InterPro" id="IPR036397">
    <property type="entry name" value="RNaseH_sf"/>
</dbReference>
<dbReference type="SUPFAM" id="SSF53098">
    <property type="entry name" value="Ribonuclease H-like"/>
    <property type="match status" value="1"/>
</dbReference>
<dbReference type="InterPro" id="IPR012337">
    <property type="entry name" value="RNaseH-like_sf"/>
</dbReference>
<dbReference type="Gene3D" id="3.30.420.10">
    <property type="entry name" value="Ribonuclease H-like superfamily/Ribonuclease H"/>
    <property type="match status" value="1"/>
</dbReference>
<dbReference type="RefSeq" id="WP_271987958.1">
    <property type="nucleotide sequence ID" value="NZ_JAQMFS010000099.1"/>
</dbReference>
<dbReference type="GO" id="GO:0015074">
    <property type="term" value="P:DNA integration"/>
    <property type="evidence" value="ECO:0007669"/>
    <property type="project" value="InterPro"/>
</dbReference>
<comment type="function">
    <text evidence="1">Involved in the transposition of the insertion sequence.</text>
</comment>
<dbReference type="SUPFAM" id="SSF46689">
    <property type="entry name" value="Homeodomain-like"/>
    <property type="match status" value="1"/>
</dbReference>
<protein>
    <submittedName>
        <fullName evidence="4">IS3 family transposase</fullName>
    </submittedName>
</protein>
<evidence type="ECO:0000313" key="5">
    <source>
        <dbReference type="Proteomes" id="UP001212217"/>
    </source>
</evidence>
<proteinExistence type="predicted"/>
<dbReference type="InterPro" id="IPR048020">
    <property type="entry name" value="Transpos_IS3"/>
</dbReference>
<name>A0AAW6B747_9BACL</name>
<dbReference type="Pfam" id="PF13276">
    <property type="entry name" value="HTH_21"/>
    <property type="match status" value="1"/>
</dbReference>
<dbReference type="EMBL" id="JAQMFS010000099">
    <property type="protein sequence ID" value="MDB6186735.1"/>
    <property type="molecule type" value="Genomic_DNA"/>
</dbReference>
<evidence type="ECO:0000256" key="2">
    <source>
        <dbReference type="SAM" id="Coils"/>
    </source>
</evidence>
<gene>
    <name evidence="4" type="ORF">PNO30_08170</name>
</gene>
<sequence length="449" mass="53039">MKLTDENRIEIYRLKKGGYTYKELSKKFEIDPSNMKYMVKLADLHGETVLIKGKNNYYPPELKLDIINEVLILGHSIKSTSLKYALPNPTLLSNWISKFKENGYNILEKPRGRTSKMKNNNKKIEKNELSKVEQLEKELEYLRAENAVLKKLREIRLKQSQTKKKTKIVEELKETHRLNILLKILGLSRSSYYYTKNKEDKDKKNKNIEEAILLIQEKNKYRYGYRRITLELKNMGFIVNHKKVLRLTRKLGVLSFVRPTKKYNSYKGEIGKIADNIIARDFFASEPLKKCYTDVTQFKIGEDRVYLAPIIDGYNAEIIAYNISFSPNMEQQYEMLSQLQDNRYDGMIIHSDQGWQYQHITYRQILKAKGIKQSMSRKGTSADNAFMESFFGVLKSEMYYGFENTFKNKYELKEAIIDYIKYYNEERIKLNLGGLSPVNYRKINRNKYK</sequence>
<evidence type="ECO:0000256" key="1">
    <source>
        <dbReference type="ARBA" id="ARBA00002286"/>
    </source>
</evidence>
<dbReference type="InterPro" id="IPR025948">
    <property type="entry name" value="HTH-like_dom"/>
</dbReference>
<dbReference type="Proteomes" id="UP001212217">
    <property type="component" value="Unassembled WGS sequence"/>
</dbReference>
<evidence type="ECO:0000259" key="3">
    <source>
        <dbReference type="PROSITE" id="PS50994"/>
    </source>
</evidence>
<evidence type="ECO:0000313" key="4">
    <source>
        <dbReference type="EMBL" id="MDB6186735.1"/>
    </source>
</evidence>
<dbReference type="GO" id="GO:0003676">
    <property type="term" value="F:nucleic acid binding"/>
    <property type="evidence" value="ECO:0007669"/>
    <property type="project" value="InterPro"/>
</dbReference>
<accession>A0AAW6B747</accession>
<dbReference type="AlphaFoldDB" id="A0AAW6B747"/>
<feature type="domain" description="Integrase catalytic" evidence="3">
    <location>
        <begin position="283"/>
        <end position="445"/>
    </location>
</feature>
<feature type="coiled-coil region" evidence="2">
    <location>
        <begin position="125"/>
        <end position="152"/>
    </location>
</feature>
<organism evidence="4 5">
    <name type="scientific">Gemella haemolysans</name>
    <dbReference type="NCBI Taxonomy" id="1379"/>
    <lineage>
        <taxon>Bacteria</taxon>
        <taxon>Bacillati</taxon>
        <taxon>Bacillota</taxon>
        <taxon>Bacilli</taxon>
        <taxon>Bacillales</taxon>
        <taxon>Gemellaceae</taxon>
        <taxon>Gemella</taxon>
    </lineage>
</organism>
<comment type="caution">
    <text evidence="4">The sequence shown here is derived from an EMBL/GenBank/DDBJ whole genome shotgun (WGS) entry which is preliminary data.</text>
</comment>
<dbReference type="InterPro" id="IPR001584">
    <property type="entry name" value="Integrase_cat-core"/>
</dbReference>
<dbReference type="InterPro" id="IPR009057">
    <property type="entry name" value="Homeodomain-like_sf"/>
</dbReference>
<dbReference type="PROSITE" id="PS50994">
    <property type="entry name" value="INTEGRASE"/>
    <property type="match status" value="1"/>
</dbReference>